<sequence>MNEYEHTFIGNIVQAVSNKINRAPLHVVDYPVGLESRICKVNSLLNKTCNDGVCMIGIHGTGGIVKHGLEHLQEQLLYKTIRLEMKIGGVNEGIEIIKERLCQKKVLLILDDVDELKQLKFLAGRFDWFGPNSRVIITTRDK</sequence>
<dbReference type="GO" id="GO:0006952">
    <property type="term" value="P:defense response"/>
    <property type="evidence" value="ECO:0007669"/>
    <property type="project" value="InterPro"/>
</dbReference>
<reference evidence="1 2" key="1">
    <citation type="journal article" date="2018" name="Front. Plant Sci.">
        <title>Red Clover (Trifolium pratense) and Zigzag Clover (T. medium) - A Picture of Genomic Similarities and Differences.</title>
        <authorList>
            <person name="Dluhosova J."/>
            <person name="Istvanek J."/>
            <person name="Nedelnik J."/>
            <person name="Repkova J."/>
        </authorList>
    </citation>
    <scope>NUCLEOTIDE SEQUENCE [LARGE SCALE GENOMIC DNA]</scope>
    <source>
        <strain evidence="2">cv. 10/8</strain>
        <tissue evidence="1">Leaf</tissue>
    </source>
</reference>
<dbReference type="InterPro" id="IPR044974">
    <property type="entry name" value="Disease_R_plants"/>
</dbReference>
<dbReference type="AlphaFoldDB" id="A0A392QIJ7"/>
<evidence type="ECO:0000313" key="1">
    <source>
        <dbReference type="EMBL" id="MCI23672.1"/>
    </source>
</evidence>
<keyword evidence="2" id="KW-1185">Reference proteome</keyword>
<dbReference type="PANTHER" id="PTHR11017">
    <property type="entry name" value="LEUCINE-RICH REPEAT-CONTAINING PROTEIN"/>
    <property type="match status" value="1"/>
</dbReference>
<dbReference type="Proteomes" id="UP000265520">
    <property type="component" value="Unassembled WGS sequence"/>
</dbReference>
<protein>
    <submittedName>
        <fullName evidence="1">Disease resistance protein</fullName>
    </submittedName>
</protein>
<name>A0A392QIJ7_9FABA</name>
<dbReference type="Gene3D" id="3.40.50.300">
    <property type="entry name" value="P-loop containing nucleotide triphosphate hydrolases"/>
    <property type="match status" value="1"/>
</dbReference>
<dbReference type="InterPro" id="IPR027417">
    <property type="entry name" value="P-loop_NTPase"/>
</dbReference>
<comment type="caution">
    <text evidence="1">The sequence shown here is derived from an EMBL/GenBank/DDBJ whole genome shotgun (WGS) entry which is preliminary data.</text>
</comment>
<accession>A0A392QIJ7</accession>
<dbReference type="EMBL" id="LXQA010137257">
    <property type="protein sequence ID" value="MCI23672.1"/>
    <property type="molecule type" value="Genomic_DNA"/>
</dbReference>
<evidence type="ECO:0000313" key="2">
    <source>
        <dbReference type="Proteomes" id="UP000265520"/>
    </source>
</evidence>
<dbReference type="PANTHER" id="PTHR11017:SF219">
    <property type="entry name" value="ARCHAEAL ATPASE"/>
    <property type="match status" value="1"/>
</dbReference>
<feature type="non-terminal residue" evidence="1">
    <location>
        <position position="142"/>
    </location>
</feature>
<dbReference type="SUPFAM" id="SSF52540">
    <property type="entry name" value="P-loop containing nucleoside triphosphate hydrolases"/>
    <property type="match status" value="1"/>
</dbReference>
<organism evidence="1 2">
    <name type="scientific">Trifolium medium</name>
    <dbReference type="NCBI Taxonomy" id="97028"/>
    <lineage>
        <taxon>Eukaryota</taxon>
        <taxon>Viridiplantae</taxon>
        <taxon>Streptophyta</taxon>
        <taxon>Embryophyta</taxon>
        <taxon>Tracheophyta</taxon>
        <taxon>Spermatophyta</taxon>
        <taxon>Magnoliopsida</taxon>
        <taxon>eudicotyledons</taxon>
        <taxon>Gunneridae</taxon>
        <taxon>Pentapetalae</taxon>
        <taxon>rosids</taxon>
        <taxon>fabids</taxon>
        <taxon>Fabales</taxon>
        <taxon>Fabaceae</taxon>
        <taxon>Papilionoideae</taxon>
        <taxon>50 kb inversion clade</taxon>
        <taxon>NPAAA clade</taxon>
        <taxon>Hologalegina</taxon>
        <taxon>IRL clade</taxon>
        <taxon>Trifolieae</taxon>
        <taxon>Trifolium</taxon>
    </lineage>
</organism>
<proteinExistence type="predicted"/>